<gene>
    <name evidence="3" type="ORF">SAMN05192565_107215</name>
</gene>
<reference evidence="4" key="1">
    <citation type="submission" date="2016-10" db="EMBL/GenBank/DDBJ databases">
        <authorList>
            <person name="Varghese N."/>
            <person name="Submissions S."/>
        </authorList>
    </citation>
    <scope>NUCLEOTIDE SEQUENCE [LARGE SCALE GENOMIC DNA]</scope>
    <source>
        <strain evidence="4">Gh-105</strain>
    </source>
</reference>
<evidence type="ECO:0000313" key="3">
    <source>
        <dbReference type="EMBL" id="SFG66066.1"/>
    </source>
</evidence>
<name>A0A1I2TU94_9HYPH</name>
<dbReference type="Proteomes" id="UP000199229">
    <property type="component" value="Unassembled WGS sequence"/>
</dbReference>
<evidence type="ECO:0000259" key="2">
    <source>
        <dbReference type="Pfam" id="PF02601"/>
    </source>
</evidence>
<dbReference type="AlphaFoldDB" id="A0A1I2TU94"/>
<keyword evidence="4" id="KW-1185">Reference proteome</keyword>
<feature type="domain" description="Exonuclease VII large subunit C-terminal" evidence="2">
    <location>
        <begin position="188"/>
        <end position="397"/>
    </location>
</feature>
<dbReference type="Pfam" id="PF02601">
    <property type="entry name" value="Exonuc_VII_L"/>
    <property type="match status" value="1"/>
</dbReference>
<evidence type="ECO:0000256" key="1">
    <source>
        <dbReference type="SAM" id="MobiDB-lite"/>
    </source>
</evidence>
<organism evidence="3 4">
    <name type="scientific">Methylobacterium gossipiicola</name>
    <dbReference type="NCBI Taxonomy" id="582675"/>
    <lineage>
        <taxon>Bacteria</taxon>
        <taxon>Pseudomonadati</taxon>
        <taxon>Pseudomonadota</taxon>
        <taxon>Alphaproteobacteria</taxon>
        <taxon>Hyphomicrobiales</taxon>
        <taxon>Methylobacteriaceae</taxon>
        <taxon>Methylobacterium</taxon>
    </lineage>
</organism>
<feature type="compositionally biased region" description="Pro residues" evidence="1">
    <location>
        <begin position="11"/>
        <end position="20"/>
    </location>
</feature>
<dbReference type="PANTHER" id="PTHR30008">
    <property type="entry name" value="EXODEOXYRIBONUCLEASE 7 LARGE SUBUNIT"/>
    <property type="match status" value="1"/>
</dbReference>
<evidence type="ECO:0000313" key="4">
    <source>
        <dbReference type="Proteomes" id="UP000199229"/>
    </source>
</evidence>
<feature type="region of interest" description="Disordered" evidence="1">
    <location>
        <begin position="1"/>
        <end position="31"/>
    </location>
</feature>
<dbReference type="OrthoDB" id="7972509at2"/>
<dbReference type="PANTHER" id="PTHR30008:SF0">
    <property type="entry name" value="EXODEOXYRIBONUCLEASE 7 LARGE SUBUNIT"/>
    <property type="match status" value="1"/>
</dbReference>
<proteinExistence type="predicted"/>
<dbReference type="STRING" id="582675.SAMN05192565_107215"/>
<protein>
    <submittedName>
        <fullName evidence="3">Exodeoxyribonuclease VII large subunit</fullName>
    </submittedName>
</protein>
<dbReference type="InterPro" id="IPR003753">
    <property type="entry name" value="Exonuc_VII_L"/>
</dbReference>
<dbReference type="GO" id="GO:0009318">
    <property type="term" value="C:exodeoxyribonuclease VII complex"/>
    <property type="evidence" value="ECO:0007669"/>
    <property type="project" value="InterPro"/>
</dbReference>
<accession>A0A1I2TU94</accession>
<sequence length="484" mass="51675">MRHHRFHHGPDAPPRPPRPASLPDGARRSLPDANDAVHADAAVVGELRDLIGWLRQRLRGEHTVRASVLTAEPNGPDSYLILLGEAEARLTNDPPRLKARLDAAELAQIRAEHGSDFDPAGLVNRTVTLSLRTSLRQRFGRGAGVQAKVMALLSVGQVPLEADLDRERTLQRLRLEGRRFGPETWSEPEDPYQIALVVSEHGEVRRDVEHVLQPLEEAGLIRIHRVWAIFEGAGAERSLAEAFARVAGLQREHSLSATLVCRGGGPVEAFRPLNAFGTANAAAHPEVPNLITGLGHAGSPCTALDVVAARSEPTPTAAAMRVRQLVERTGARAERALADLDAAIEAELKAAGRIILARASATFDQTLRDLADLADDRLSQLGQAVEQSLLANLATATGVNAKSASGANTAGTDPLDQAALLDETGEDVLLSDALTLVIAAGTGRVVTMAEQARAAAELLLHFPDGVVPARVEARPTSTRYATTH</sequence>
<dbReference type="GO" id="GO:0006308">
    <property type="term" value="P:DNA catabolic process"/>
    <property type="evidence" value="ECO:0007669"/>
    <property type="project" value="InterPro"/>
</dbReference>
<dbReference type="InterPro" id="IPR020579">
    <property type="entry name" value="Exonuc_VII_lsu_C"/>
</dbReference>
<dbReference type="EMBL" id="FOPM01000007">
    <property type="protein sequence ID" value="SFG66066.1"/>
    <property type="molecule type" value="Genomic_DNA"/>
</dbReference>
<dbReference type="GO" id="GO:0008855">
    <property type="term" value="F:exodeoxyribonuclease VII activity"/>
    <property type="evidence" value="ECO:0007669"/>
    <property type="project" value="InterPro"/>
</dbReference>